<dbReference type="Gene3D" id="3.30.70.3290">
    <property type="match status" value="1"/>
</dbReference>
<dbReference type="SMART" id="SM00825">
    <property type="entry name" value="PKS_KS"/>
    <property type="match status" value="1"/>
</dbReference>
<dbReference type="InterPro" id="IPR016035">
    <property type="entry name" value="Acyl_Trfase/lysoPLipase"/>
</dbReference>
<evidence type="ECO:0000256" key="5">
    <source>
        <dbReference type="ARBA" id="ARBA00029443"/>
    </source>
</evidence>
<organism evidence="9 10">
    <name type="scientific">Penicillium chrysogenum</name>
    <name type="common">Penicillium notatum</name>
    <dbReference type="NCBI Taxonomy" id="5076"/>
    <lineage>
        <taxon>Eukaryota</taxon>
        <taxon>Fungi</taxon>
        <taxon>Dikarya</taxon>
        <taxon>Ascomycota</taxon>
        <taxon>Pezizomycotina</taxon>
        <taxon>Eurotiomycetes</taxon>
        <taxon>Eurotiomycetidae</taxon>
        <taxon>Eurotiales</taxon>
        <taxon>Aspergillaceae</taxon>
        <taxon>Penicillium</taxon>
        <taxon>Penicillium chrysogenum species complex</taxon>
    </lineage>
</organism>
<dbReference type="InterPro" id="IPR057326">
    <property type="entry name" value="KR_dom"/>
</dbReference>
<dbReference type="SUPFAM" id="SSF53901">
    <property type="entry name" value="Thiolase-like"/>
    <property type="match status" value="1"/>
</dbReference>
<comment type="similarity">
    <text evidence="5">In the C-terminal section; belongs to the NRP synthetase family.</text>
</comment>
<sequence length="2572" mass="279700">MDSTISDEDRLALVEQFNATEDGTTLGFCLPGLFEKVVEQYSNNIAVIYADTQLDYGTLNQLANRLARILVDKRGVARGDVVGVALDRSIDLIVAVLAVVKAGAAYVPIDPAFPAERVTHMVNDAGPKLVVVSDSTLTALSPWRDVCLSIDAVRGNMKQVDSSNLNTQHVRPEDLAYVIYTSGSTGRPKGVEANHGALCNLLLSMQREPGCAPGDRLLAVATISFDMSILDLLLPLASGATTVIAPTGALRDPGALLELMERHLVTMIQATPSFWQMLLDGGWQGQPRLVKILTAGEPISRRLLDRLLASADMVWNGYGPTEATVYASVGRVSRDEQDIIIGHPITNFQLYVLNPEDLTPMPVGGLGEVYIGGCGVNCGYRNNPDMTKDRFLENNPFHQGRLYRTGDLARFLAPGKLNLVGRVDSQVKVRGYRIELGDISAAITEHEEVSAAVVVTRDDQLVAYFMRNDTHRQEPLDHALRAWLAQRRPAYMMPAWFVEMNSFPMTLNGKIDRKALPDPTKGARAITAQPQTELERRVLAVWSQVLGHAGIGINDNFFEAGGNSLRLPRVKAELEELLGRPVQIAKLFEYYTIKTLAAYLEGSQEDEHTTTNGRPPPGPTLPQQPQQENSSKPPSSSWKNEDIAIISMACRLPGGITSPEQYWELLETGNDVITEVPQDRWDADALYDADPATPGKSYCRRGGFILDGVDSFDAPFFGISPREARTLDPTQHVMLETCWEGLERAGYTMEQLRGSLTGVFIGHSQVAAHSVSRDLADLDGYAVTGSIGATLSGRASYVLGLEGPSLTVDTACSSSLVSTHLACASLRQGECDMAVAGGVTLMLSPGLLVEFSRLGGISPDGSCKAFAADSQGTGFSEGSAVLVMKRLSDAQRDGDTIQAVLRGSAINHGGRRAASLTTPSGGAQVRLIRTALRASGLTPSDIDYVEAHGTATKLGDPIEGTALAEVFSNRALSLDPLWVGSAKSNLGHTQASAGLMSVLKVVLAMQHQMLPKSLHVREPTPLVDWRKANMALVLENRPWPSTHTRRGGVSSFGIGGTNAHVIVEEAPPSSSTITEHRNRRSLLPMVSFVVSGQTDAALRQQVGRLRRHLENTIPTNGSDYLGDVAYSLAVNRTHFRQRLAFIANDKVDLLKKLASCADARMGELQPPAGVIRSIKMGHTDRESPLAMLFTGQGSQRLGMGKGLYEVYPTFRKALDEVAAYFPNLETPLLEVMWAERQSETAKLLDRTDYAQPAIFSVEVALWRLWQSWGIRPQVVLGHSVGELAAIHVAGVLDLSDTCRLVAARGHLMQALAGRSGSMVSLEATGAEATAAMSLLDVQDKVDIAGYNTPTQTVLSGDKQAVELVADHFARQLGRKVKTLDVSHAFHSSHMDDMLPIFLAVVKTLHFSPPKVPVVSSLTGLLAEEGQLEQPEYWVQQARQAVRFSDGIQTIYYQQGVKIFLELGPHPVLLGLTAACLASHESHDDDDASPVLLASLTTGKQDDISVIRRSLAELHVRHVPIDWLAYFKPWCCQSVTLPTYAFQRDRWFRQPRAYVGLSGNALGDSDQIHGPPSGVDSDRFQFEVTWHRFDKEKVHLGGNGRSWGFLCPAGKGEWASKVTRALSRAGIRLTHVQRLEEARQLDGLLCLWDILSCIDVPRQASQHTTQALTQLQTAARTSFPLPIVWVTCQAVGIGGHEGDSGQVNGLAAGPLWGLMRAARNEHPDIRMRLIDLDEEKGAQEALLLALTLAEEPECAVRQGRVLMPRLEQVKGLEPVVEQQRPLLRQDGAVLITGGLGGIGKRVARWLASTHHVHDLVLISRRGMEDSSAEAFVAELSQFGSRATVIACDVANFESMKFVMTMFSVQRPLRGVVHAAGVVDNGVLSAMTPQRCATTSAPKTDGAWNLHRLTQGMDLDVFMMFSSIAGVLGMPGLGNYAAANTFLDALAHRRRSQNLPATSVAYGVWEGEGMGAGLTGRTTLTHLSKFGLDPLKPEEGLNLLEQAIRGGRALTVAAALDPRRLRIYLENELAESDGIPSFYSKLLREPEINGASNNEPRNGGRSGKLRTALSKAPAEQHEAIVLAMVQETVAEALGFPSANQVDVNIPLQDIGFDSLTAILLRNKLAALTSLKTLSAGNITWQYPNLRSLSHFLLSQLQSETPARSKQSCLAKDSTWNQPLSSTHTMEAVGKGYLDPDITFDNIDEAQRPRSVFITGATGFVGAFILRELFELGIVAHCLVRAEDVKHGKQRLVESLASYDLWKPDYASLLNPVVGDAAKPLFGLAKAAFDELANCVDAICHSGALVDWMRPLHDYIGPNVISTHEVLRLASCGRGKAVHVISTLATLPIYLGYQVPESEREYGYSTSKYIAERMVAAARWRGAKASVYRVPFVAASAATGHFRVDRGDFLHNLIAGSIQMRSFPCLDADLSVVQPVDYLSETVVAIMVHNRSRIGHDFDFVNKHAVSCNYFFKLMGGDDAGTLLPFHEWQLRALAYAAAHPRSALARIGTIIDGLADENAAAAMLKGLPTGKHVLGGDVYPAPLVDEQVARHYRDRIDMYNFDKSISSLKPGNLE</sequence>
<dbReference type="PANTHER" id="PTHR43775:SF51">
    <property type="entry name" value="INACTIVE PHENOLPHTHIOCEROL SYNTHESIS POLYKETIDE SYNTHASE TYPE I PKS1-RELATED"/>
    <property type="match status" value="1"/>
</dbReference>
<dbReference type="Pfam" id="PF00109">
    <property type="entry name" value="ketoacyl-synt"/>
    <property type="match status" value="1"/>
</dbReference>
<evidence type="ECO:0000256" key="1">
    <source>
        <dbReference type="ARBA" id="ARBA00022450"/>
    </source>
</evidence>
<dbReference type="SUPFAM" id="SSF52151">
    <property type="entry name" value="FabD/lysophospholipase-like"/>
    <property type="match status" value="1"/>
</dbReference>
<dbReference type="Pfam" id="PF08659">
    <property type="entry name" value="KR"/>
    <property type="match status" value="1"/>
</dbReference>
<dbReference type="InterPro" id="IPR055123">
    <property type="entry name" value="SpnB-like_Rossmann"/>
</dbReference>
<keyword evidence="3" id="KW-0808">Transferase</keyword>
<evidence type="ECO:0000259" key="8">
    <source>
        <dbReference type="PROSITE" id="PS52004"/>
    </source>
</evidence>
<dbReference type="PANTHER" id="PTHR43775">
    <property type="entry name" value="FATTY ACID SYNTHASE"/>
    <property type="match status" value="1"/>
</dbReference>
<proteinExistence type="inferred from homology"/>
<dbReference type="PROSITE" id="PS00455">
    <property type="entry name" value="AMP_BINDING"/>
    <property type="match status" value="1"/>
</dbReference>
<dbReference type="InterPro" id="IPR036291">
    <property type="entry name" value="NAD(P)-bd_dom_sf"/>
</dbReference>
<dbReference type="Gene3D" id="3.40.366.10">
    <property type="entry name" value="Malonyl-Coenzyme A Acyl Carrier Protein, domain 2"/>
    <property type="match status" value="1"/>
</dbReference>
<dbReference type="InterPro" id="IPR001227">
    <property type="entry name" value="Ac_transferase_dom_sf"/>
</dbReference>
<dbReference type="InterPro" id="IPR036736">
    <property type="entry name" value="ACP-like_sf"/>
</dbReference>
<evidence type="ECO:0000256" key="6">
    <source>
        <dbReference type="SAM" id="MobiDB-lite"/>
    </source>
</evidence>
<dbReference type="Pfam" id="PF00698">
    <property type="entry name" value="Acyl_transf_1"/>
    <property type="match status" value="1"/>
</dbReference>
<name>A0ABQ8WAB9_PENCH</name>
<dbReference type="Gene3D" id="3.30.300.30">
    <property type="match status" value="1"/>
</dbReference>
<keyword evidence="1" id="KW-0596">Phosphopantetheine</keyword>
<dbReference type="InterPro" id="IPR000873">
    <property type="entry name" value="AMP-dep_synth/lig_dom"/>
</dbReference>
<dbReference type="CDD" id="cd08956">
    <property type="entry name" value="KR_3_FAS_SDR_x"/>
    <property type="match status" value="1"/>
</dbReference>
<dbReference type="EMBL" id="JAPVEB010000006">
    <property type="protein sequence ID" value="KAJ5261506.1"/>
    <property type="molecule type" value="Genomic_DNA"/>
</dbReference>
<evidence type="ECO:0000256" key="4">
    <source>
        <dbReference type="ARBA" id="ARBA00023268"/>
    </source>
</evidence>
<dbReference type="Gene3D" id="3.40.50.720">
    <property type="entry name" value="NAD(P)-binding Rossmann-like Domain"/>
    <property type="match status" value="2"/>
</dbReference>
<dbReference type="InterPro" id="IPR009081">
    <property type="entry name" value="PP-bd_ACP"/>
</dbReference>
<gene>
    <name evidence="9" type="ORF">N7505_008373</name>
</gene>
<dbReference type="InterPro" id="IPR013120">
    <property type="entry name" value="FAR_NAD-bd"/>
</dbReference>
<dbReference type="InterPro" id="IPR013968">
    <property type="entry name" value="PKS_KR"/>
</dbReference>
<dbReference type="SUPFAM" id="SSF56801">
    <property type="entry name" value="Acetyl-CoA synthetase-like"/>
    <property type="match status" value="1"/>
</dbReference>
<dbReference type="Pfam" id="PF13193">
    <property type="entry name" value="AMP-binding_C"/>
    <property type="match status" value="1"/>
</dbReference>
<dbReference type="InterPro" id="IPR014030">
    <property type="entry name" value="Ketoacyl_synth_N"/>
</dbReference>
<dbReference type="InterPro" id="IPR014031">
    <property type="entry name" value="Ketoacyl_synth_C"/>
</dbReference>
<dbReference type="InterPro" id="IPR020845">
    <property type="entry name" value="AMP-binding_CS"/>
</dbReference>
<keyword evidence="10" id="KW-1185">Reference proteome</keyword>
<dbReference type="NCBIfam" id="TIGR01733">
    <property type="entry name" value="AA-adenyl-dom"/>
    <property type="match status" value="1"/>
</dbReference>
<evidence type="ECO:0000256" key="3">
    <source>
        <dbReference type="ARBA" id="ARBA00022679"/>
    </source>
</evidence>
<feature type="domain" description="Carrier" evidence="7">
    <location>
        <begin position="529"/>
        <end position="604"/>
    </location>
</feature>
<dbReference type="InterPro" id="IPR010071">
    <property type="entry name" value="AA_adenyl_dom"/>
</dbReference>
<dbReference type="InterPro" id="IPR020841">
    <property type="entry name" value="PKS_Beta-ketoAc_synthase_dom"/>
</dbReference>
<dbReference type="InterPro" id="IPR016036">
    <property type="entry name" value="Malonyl_transacylase_ACP-bd"/>
</dbReference>
<dbReference type="Proteomes" id="UP001220256">
    <property type="component" value="Unassembled WGS sequence"/>
</dbReference>
<dbReference type="Gene3D" id="3.40.47.10">
    <property type="match status" value="1"/>
</dbReference>
<dbReference type="InterPro" id="IPR025110">
    <property type="entry name" value="AMP-bd_C"/>
</dbReference>
<dbReference type="Pfam" id="PF22953">
    <property type="entry name" value="SpnB_Rossmann"/>
    <property type="match status" value="1"/>
</dbReference>
<dbReference type="PROSITE" id="PS52004">
    <property type="entry name" value="KS3_2"/>
    <property type="match status" value="1"/>
</dbReference>
<dbReference type="InterPro" id="IPR020806">
    <property type="entry name" value="PKS_PP-bd"/>
</dbReference>
<dbReference type="InterPro" id="IPR050091">
    <property type="entry name" value="PKS_NRPS_Biosynth_Enz"/>
</dbReference>
<dbReference type="Gene3D" id="2.30.38.10">
    <property type="entry name" value="Luciferase, Domain 3"/>
    <property type="match status" value="1"/>
</dbReference>
<dbReference type="SMART" id="SM00823">
    <property type="entry name" value="PKS_PP"/>
    <property type="match status" value="2"/>
</dbReference>
<dbReference type="InterPro" id="IPR045851">
    <property type="entry name" value="AMP-bd_C_sf"/>
</dbReference>
<dbReference type="InterPro" id="IPR014043">
    <property type="entry name" value="Acyl_transferase_dom"/>
</dbReference>
<dbReference type="Pfam" id="PF00550">
    <property type="entry name" value="PP-binding"/>
    <property type="match status" value="2"/>
</dbReference>
<dbReference type="InterPro" id="IPR016039">
    <property type="entry name" value="Thiolase-like"/>
</dbReference>
<evidence type="ECO:0000259" key="7">
    <source>
        <dbReference type="PROSITE" id="PS50075"/>
    </source>
</evidence>
<feature type="domain" description="Carrier" evidence="7">
    <location>
        <begin position="2077"/>
        <end position="2154"/>
    </location>
</feature>
<dbReference type="SUPFAM" id="SSF47336">
    <property type="entry name" value="ACP-like"/>
    <property type="match status" value="2"/>
</dbReference>
<dbReference type="SUPFAM" id="SSF51735">
    <property type="entry name" value="NAD(P)-binding Rossmann-fold domains"/>
    <property type="match status" value="3"/>
</dbReference>
<protein>
    <submittedName>
        <fullName evidence="9">PKS/NRPS-like protein biosynthetic cluster</fullName>
    </submittedName>
</protein>
<dbReference type="CDD" id="cd00833">
    <property type="entry name" value="PKS"/>
    <property type="match status" value="1"/>
</dbReference>
<dbReference type="Gene3D" id="3.40.50.980">
    <property type="match status" value="2"/>
</dbReference>
<dbReference type="InterPro" id="IPR032821">
    <property type="entry name" value="PKS_assoc"/>
</dbReference>
<comment type="caution">
    <text evidence="9">The sequence shown here is derived from an EMBL/GenBank/DDBJ whole genome shotgun (WGS) entry which is preliminary data.</text>
</comment>
<dbReference type="InterPro" id="IPR006162">
    <property type="entry name" value="Ppantetheine_attach_site"/>
</dbReference>
<dbReference type="SMART" id="SM00827">
    <property type="entry name" value="PKS_AT"/>
    <property type="match status" value="1"/>
</dbReference>
<dbReference type="SUPFAM" id="SSF55048">
    <property type="entry name" value="Probable ACP-binding domain of malonyl-CoA ACP transacylase"/>
    <property type="match status" value="1"/>
</dbReference>
<evidence type="ECO:0000256" key="2">
    <source>
        <dbReference type="ARBA" id="ARBA00022553"/>
    </source>
</evidence>
<dbReference type="Pfam" id="PF07993">
    <property type="entry name" value="NAD_binding_4"/>
    <property type="match status" value="1"/>
</dbReference>
<keyword evidence="2" id="KW-0597">Phosphoprotein</keyword>
<dbReference type="SMART" id="SM00822">
    <property type="entry name" value="PKS_KR"/>
    <property type="match status" value="1"/>
</dbReference>
<feature type="region of interest" description="Disordered" evidence="6">
    <location>
        <begin position="603"/>
        <end position="638"/>
    </location>
</feature>
<dbReference type="CDD" id="cd05930">
    <property type="entry name" value="A_NRPS"/>
    <property type="match status" value="1"/>
</dbReference>
<accession>A0ABQ8WAB9</accession>
<dbReference type="Pfam" id="PF00501">
    <property type="entry name" value="AMP-binding"/>
    <property type="match status" value="1"/>
</dbReference>
<dbReference type="PROSITE" id="PS50075">
    <property type="entry name" value="CARRIER"/>
    <property type="match status" value="2"/>
</dbReference>
<feature type="domain" description="Ketosynthase family 3 (KS3)" evidence="8">
    <location>
        <begin position="640"/>
        <end position="1065"/>
    </location>
</feature>
<evidence type="ECO:0000313" key="9">
    <source>
        <dbReference type="EMBL" id="KAJ5261506.1"/>
    </source>
</evidence>
<dbReference type="PROSITE" id="PS00012">
    <property type="entry name" value="PHOSPHOPANTETHEINE"/>
    <property type="match status" value="1"/>
</dbReference>
<dbReference type="Gene3D" id="1.10.1200.10">
    <property type="entry name" value="ACP-like"/>
    <property type="match status" value="2"/>
</dbReference>
<keyword evidence="4" id="KW-0511">Multifunctional enzyme</keyword>
<dbReference type="Pfam" id="PF02801">
    <property type="entry name" value="Ketoacyl-synt_C"/>
    <property type="match status" value="1"/>
</dbReference>
<dbReference type="Pfam" id="PF16197">
    <property type="entry name" value="KAsynt_C_assoc"/>
    <property type="match status" value="1"/>
</dbReference>
<evidence type="ECO:0000313" key="10">
    <source>
        <dbReference type="Proteomes" id="UP001220256"/>
    </source>
</evidence>
<reference evidence="9 10" key="1">
    <citation type="journal article" date="2023" name="IMA Fungus">
        <title>Comparative genomic study of the Penicillium genus elucidates a diverse pangenome and 15 lateral gene transfer events.</title>
        <authorList>
            <person name="Petersen C."/>
            <person name="Sorensen T."/>
            <person name="Nielsen M.R."/>
            <person name="Sondergaard T.E."/>
            <person name="Sorensen J.L."/>
            <person name="Fitzpatrick D.A."/>
            <person name="Frisvad J.C."/>
            <person name="Nielsen K.L."/>
        </authorList>
    </citation>
    <scope>NUCLEOTIDE SEQUENCE [LARGE SCALE GENOMIC DNA]</scope>
    <source>
        <strain evidence="9 10">IBT 3361</strain>
    </source>
</reference>
<feature type="compositionally biased region" description="Low complexity" evidence="6">
    <location>
        <begin position="623"/>
        <end position="637"/>
    </location>
</feature>